<organism evidence="1 2">
    <name type="scientific">Musa troglodytarum</name>
    <name type="common">fe'i banana</name>
    <dbReference type="NCBI Taxonomy" id="320322"/>
    <lineage>
        <taxon>Eukaryota</taxon>
        <taxon>Viridiplantae</taxon>
        <taxon>Streptophyta</taxon>
        <taxon>Embryophyta</taxon>
        <taxon>Tracheophyta</taxon>
        <taxon>Spermatophyta</taxon>
        <taxon>Magnoliopsida</taxon>
        <taxon>Liliopsida</taxon>
        <taxon>Zingiberales</taxon>
        <taxon>Musaceae</taxon>
        <taxon>Musa</taxon>
    </lineage>
</organism>
<proteinExistence type="predicted"/>
<reference evidence="1" key="1">
    <citation type="submission" date="2022-05" db="EMBL/GenBank/DDBJ databases">
        <title>The Musa troglodytarum L. genome provides insights into the mechanism of non-climacteric behaviour and enrichment of carotenoids.</title>
        <authorList>
            <person name="Wang J."/>
        </authorList>
    </citation>
    <scope>NUCLEOTIDE SEQUENCE</scope>
    <source>
        <tissue evidence="1">Leaf</tissue>
    </source>
</reference>
<sequence>MSKLPKRARLMASFSHPIPTHLTPRALHDQSPRGCCCLPAHVRTLASVISSLLGLVVVLDGFHGLIRMPC</sequence>
<keyword evidence="2" id="KW-1185">Reference proteome</keyword>
<evidence type="ECO:0000313" key="2">
    <source>
        <dbReference type="Proteomes" id="UP001055439"/>
    </source>
</evidence>
<dbReference type="Proteomes" id="UP001055439">
    <property type="component" value="Chromosome 4"/>
</dbReference>
<accession>A0A9E7JVA3</accession>
<protein>
    <submittedName>
        <fullName evidence="1">Uncharacterized protein</fullName>
    </submittedName>
</protein>
<gene>
    <name evidence="1" type="ORF">MUK42_37654</name>
</gene>
<dbReference type="EMBL" id="CP097506">
    <property type="protein sequence ID" value="URD95747.1"/>
    <property type="molecule type" value="Genomic_DNA"/>
</dbReference>
<name>A0A9E7JVA3_9LILI</name>
<dbReference type="AlphaFoldDB" id="A0A9E7JVA3"/>
<evidence type="ECO:0000313" key="1">
    <source>
        <dbReference type="EMBL" id="URD95747.1"/>
    </source>
</evidence>